<accession>A0ABP6WG24</accession>
<reference evidence="9" key="1">
    <citation type="journal article" date="2019" name="Int. J. Syst. Evol. Microbiol.">
        <title>The Global Catalogue of Microorganisms (GCM) 10K type strain sequencing project: providing services to taxonomists for standard genome sequencing and annotation.</title>
        <authorList>
            <consortium name="The Broad Institute Genomics Platform"/>
            <consortium name="The Broad Institute Genome Sequencing Center for Infectious Disease"/>
            <person name="Wu L."/>
            <person name="Ma J."/>
        </authorList>
    </citation>
    <scope>NUCLEOTIDE SEQUENCE [LARGE SCALE GENOMIC DNA]</scope>
    <source>
        <strain evidence="9">JCM 16540</strain>
    </source>
</reference>
<keyword evidence="5 6" id="KW-0472">Membrane</keyword>
<feature type="transmembrane region" description="Helical" evidence="6">
    <location>
        <begin position="259"/>
        <end position="279"/>
    </location>
</feature>
<keyword evidence="3 6" id="KW-0812">Transmembrane</keyword>
<evidence type="ECO:0000256" key="4">
    <source>
        <dbReference type="ARBA" id="ARBA00022989"/>
    </source>
</evidence>
<dbReference type="EMBL" id="BAAAYR010000001">
    <property type="protein sequence ID" value="GAA3550847.1"/>
    <property type="molecule type" value="Genomic_DNA"/>
</dbReference>
<comment type="caution">
    <text evidence="8">The sequence shown here is derived from an EMBL/GenBank/DDBJ whole genome shotgun (WGS) entry which is preliminary data.</text>
</comment>
<dbReference type="PANTHER" id="PTHR32322">
    <property type="entry name" value="INNER MEMBRANE TRANSPORTER"/>
    <property type="match status" value="1"/>
</dbReference>
<dbReference type="Proteomes" id="UP001500767">
    <property type="component" value="Unassembled WGS sequence"/>
</dbReference>
<feature type="transmembrane region" description="Helical" evidence="6">
    <location>
        <begin position="46"/>
        <end position="65"/>
    </location>
</feature>
<proteinExistence type="inferred from homology"/>
<organism evidence="8 9">
    <name type="scientific">Microlunatus spumicola</name>
    <dbReference type="NCBI Taxonomy" id="81499"/>
    <lineage>
        <taxon>Bacteria</taxon>
        <taxon>Bacillati</taxon>
        <taxon>Actinomycetota</taxon>
        <taxon>Actinomycetes</taxon>
        <taxon>Propionibacteriales</taxon>
        <taxon>Propionibacteriaceae</taxon>
        <taxon>Microlunatus</taxon>
    </lineage>
</organism>
<feature type="transmembrane region" description="Helical" evidence="6">
    <location>
        <begin position="134"/>
        <end position="155"/>
    </location>
</feature>
<feature type="domain" description="EamA" evidence="7">
    <location>
        <begin position="12"/>
        <end position="150"/>
    </location>
</feature>
<evidence type="ECO:0000259" key="7">
    <source>
        <dbReference type="Pfam" id="PF00892"/>
    </source>
</evidence>
<dbReference type="InterPro" id="IPR050638">
    <property type="entry name" value="AA-Vitamin_Transporters"/>
</dbReference>
<name>A0ABP6WG24_9ACTN</name>
<evidence type="ECO:0000256" key="3">
    <source>
        <dbReference type="ARBA" id="ARBA00022692"/>
    </source>
</evidence>
<evidence type="ECO:0000256" key="6">
    <source>
        <dbReference type="SAM" id="Phobius"/>
    </source>
</evidence>
<evidence type="ECO:0000256" key="5">
    <source>
        <dbReference type="ARBA" id="ARBA00023136"/>
    </source>
</evidence>
<feature type="transmembrane region" description="Helical" evidence="6">
    <location>
        <begin position="77"/>
        <end position="97"/>
    </location>
</feature>
<dbReference type="InterPro" id="IPR000620">
    <property type="entry name" value="EamA_dom"/>
</dbReference>
<dbReference type="InterPro" id="IPR037185">
    <property type="entry name" value="EmrE-like"/>
</dbReference>
<feature type="transmembrane region" description="Helical" evidence="6">
    <location>
        <begin position="161"/>
        <end position="178"/>
    </location>
</feature>
<dbReference type="SUPFAM" id="SSF103481">
    <property type="entry name" value="Multidrug resistance efflux transporter EmrE"/>
    <property type="match status" value="2"/>
</dbReference>
<dbReference type="Pfam" id="PF00892">
    <property type="entry name" value="EamA"/>
    <property type="match status" value="2"/>
</dbReference>
<gene>
    <name evidence="8" type="ORF">GCM10022197_02140</name>
</gene>
<evidence type="ECO:0000313" key="9">
    <source>
        <dbReference type="Proteomes" id="UP001500767"/>
    </source>
</evidence>
<dbReference type="RefSeq" id="WP_204912633.1">
    <property type="nucleotide sequence ID" value="NZ_BAAAYR010000001.1"/>
</dbReference>
<keyword evidence="4 6" id="KW-1133">Transmembrane helix</keyword>
<evidence type="ECO:0000256" key="1">
    <source>
        <dbReference type="ARBA" id="ARBA00004141"/>
    </source>
</evidence>
<comment type="similarity">
    <text evidence="2">Belongs to the EamA transporter family.</text>
</comment>
<feature type="domain" description="EamA" evidence="7">
    <location>
        <begin position="164"/>
        <end position="299"/>
    </location>
</feature>
<protein>
    <submittedName>
        <fullName evidence="8">EamA family transporter</fullName>
    </submittedName>
</protein>
<sequence>MRAPVEGAGRVRGLLLVVLAGVIWGTIGPGVSLVHEASGLGPVAISAYRAAVAVVVLVAAFLVTGRVRQRWSAARGQWRRVGVVGVLTAAFQLLFFVGVVATGVSVATVVCLGFAPVLLLVLDCVRRRRLPAPASAVTVAAAVVGLVLVSVAGGAGDVGPHPGLGVLASLASGAAYGLSAEVSGTLSRRLDTLTMTTAVMVVAAVVLVPGGLLLTRLRGEQVGTTDGASWWGIVYLGVVTMAVAWAVFFTGLRSTASGAAMIATLVEPVTAVLIAVLLLGERLTPAGVAGCVLILAAVASLGRRPTEPAPAPQ</sequence>
<feature type="transmembrane region" description="Helical" evidence="6">
    <location>
        <begin position="285"/>
        <end position="302"/>
    </location>
</feature>
<feature type="transmembrane region" description="Helical" evidence="6">
    <location>
        <begin position="103"/>
        <end position="122"/>
    </location>
</feature>
<feature type="transmembrane region" description="Helical" evidence="6">
    <location>
        <begin position="230"/>
        <end position="252"/>
    </location>
</feature>
<feature type="transmembrane region" description="Helical" evidence="6">
    <location>
        <begin position="12"/>
        <end position="34"/>
    </location>
</feature>
<dbReference type="PANTHER" id="PTHR32322:SF2">
    <property type="entry name" value="EAMA DOMAIN-CONTAINING PROTEIN"/>
    <property type="match status" value="1"/>
</dbReference>
<keyword evidence="9" id="KW-1185">Reference proteome</keyword>
<evidence type="ECO:0000313" key="8">
    <source>
        <dbReference type="EMBL" id="GAA3550847.1"/>
    </source>
</evidence>
<comment type="subcellular location">
    <subcellularLocation>
        <location evidence="1">Membrane</location>
        <topology evidence="1">Multi-pass membrane protein</topology>
    </subcellularLocation>
</comment>
<evidence type="ECO:0000256" key="2">
    <source>
        <dbReference type="ARBA" id="ARBA00007362"/>
    </source>
</evidence>
<feature type="transmembrane region" description="Helical" evidence="6">
    <location>
        <begin position="190"/>
        <end position="210"/>
    </location>
</feature>